<dbReference type="InterPro" id="IPR000835">
    <property type="entry name" value="HTH_MarR-typ"/>
</dbReference>
<reference evidence="3" key="1">
    <citation type="journal article" date="2019" name="Int. J. Syst. Evol. Microbiol.">
        <title>The Global Catalogue of Microorganisms (GCM) 10K type strain sequencing project: providing services to taxonomists for standard genome sequencing and annotation.</title>
        <authorList>
            <consortium name="The Broad Institute Genomics Platform"/>
            <consortium name="The Broad Institute Genome Sequencing Center for Infectious Disease"/>
            <person name="Wu L."/>
            <person name="Ma J."/>
        </authorList>
    </citation>
    <scope>NUCLEOTIDE SEQUENCE [LARGE SCALE GENOMIC DNA]</scope>
    <source>
        <strain evidence="3">CGMCC 4.7246</strain>
    </source>
</reference>
<gene>
    <name evidence="2" type="ORF">ACFP3R_10965</name>
</gene>
<dbReference type="Gene3D" id="1.10.10.10">
    <property type="entry name" value="Winged helix-like DNA-binding domain superfamily/Winged helix DNA-binding domain"/>
    <property type="match status" value="1"/>
</dbReference>
<dbReference type="Pfam" id="PF12802">
    <property type="entry name" value="MarR_2"/>
    <property type="match status" value="1"/>
</dbReference>
<accession>A0ABW1P3X6</accession>
<protein>
    <submittedName>
        <fullName evidence="2">MarR family winged helix-turn-helix transcriptional regulator</fullName>
    </submittedName>
</protein>
<evidence type="ECO:0000259" key="1">
    <source>
        <dbReference type="Pfam" id="PF12802"/>
    </source>
</evidence>
<proteinExistence type="predicted"/>
<sequence>MDHRFVLGTRLRHLLDQLDADLAHVYTGLGLPDFRPRYTPIVQLVHTHGPRSIRWLADTIGITHSAVSQTVNQMRRDGLVDLIPGEDARQRLVHLTDRARTLKPTLDAEWHATNAAALQLDAELPHPLSAAVDAALRALADKPLRERIREHLDDPAAGSAGDGPEPLT</sequence>
<evidence type="ECO:0000313" key="3">
    <source>
        <dbReference type="Proteomes" id="UP001596220"/>
    </source>
</evidence>
<dbReference type="InterPro" id="IPR036390">
    <property type="entry name" value="WH_DNA-bd_sf"/>
</dbReference>
<dbReference type="InterPro" id="IPR036388">
    <property type="entry name" value="WH-like_DNA-bd_sf"/>
</dbReference>
<comment type="caution">
    <text evidence="2">The sequence shown here is derived from an EMBL/GenBank/DDBJ whole genome shotgun (WGS) entry which is preliminary data.</text>
</comment>
<dbReference type="Proteomes" id="UP001596220">
    <property type="component" value="Unassembled WGS sequence"/>
</dbReference>
<organism evidence="2 3">
    <name type="scientific">Saccharothrix lopnurensis</name>
    <dbReference type="NCBI Taxonomy" id="1670621"/>
    <lineage>
        <taxon>Bacteria</taxon>
        <taxon>Bacillati</taxon>
        <taxon>Actinomycetota</taxon>
        <taxon>Actinomycetes</taxon>
        <taxon>Pseudonocardiales</taxon>
        <taxon>Pseudonocardiaceae</taxon>
        <taxon>Saccharothrix</taxon>
    </lineage>
</organism>
<dbReference type="EMBL" id="JBHSQO010000008">
    <property type="protein sequence ID" value="MFC6089793.1"/>
    <property type="molecule type" value="Genomic_DNA"/>
</dbReference>
<feature type="domain" description="HTH marR-type" evidence="1">
    <location>
        <begin position="40"/>
        <end position="89"/>
    </location>
</feature>
<dbReference type="SUPFAM" id="SSF46785">
    <property type="entry name" value="Winged helix' DNA-binding domain"/>
    <property type="match status" value="1"/>
</dbReference>
<keyword evidence="3" id="KW-1185">Reference proteome</keyword>
<evidence type="ECO:0000313" key="2">
    <source>
        <dbReference type="EMBL" id="MFC6089793.1"/>
    </source>
</evidence>
<dbReference type="RefSeq" id="WP_380635187.1">
    <property type="nucleotide sequence ID" value="NZ_JBHSQO010000008.1"/>
</dbReference>
<name>A0ABW1P3X6_9PSEU</name>